<evidence type="ECO:0000256" key="2">
    <source>
        <dbReference type="ARBA" id="ARBA00022692"/>
    </source>
</evidence>
<sequence length="482" mass="50383">MAIEAIAAAEIEERLTSGSIGLGHIIFFVIAAAAPLTAVVGASPPAFAFGNGAGVPGAYLLAGFLYLIFSTGYTAMSRHVSSTGGFYLYIAEGLGRPVGVGAAMIAILTYTAIQVAVLALAGVFLSEMLTPMGIILPWWAYAGAVLLLSLLAGRRDIAFSGNVLGLCMMGEIAILLLLDIAILAKGGGPQGIGLASFAPAQVFGPGLGVTMVFVVGSFMGFEATALFAEETENPERTIPRATYLAVLIIMLFYALTTWSVTQFYGPDHVKAAAAAGLDSFYFTAANAMLGPWASETMRGLLVVSLFASCLSLHSAVARYLFALGREHVLPHALAALHARHGSPHVAGLAQVALAIAIIMLFALPGFDPYTIVFGWTSAFAVLGMLAVQFLVCLAIMRFFHTHRQGHPGSWAALGAPLLSAIGLAIAIWLVIENLPLMAGNDSPVLRSFPFLVVGIGLAGAGLALWMRGRHPAQYGALDRAFD</sequence>
<evidence type="ECO:0000313" key="7">
    <source>
        <dbReference type="EMBL" id="AEG48135.1"/>
    </source>
</evidence>
<evidence type="ECO:0000256" key="4">
    <source>
        <dbReference type="ARBA" id="ARBA00023136"/>
    </source>
</evidence>
<dbReference type="GO" id="GO:0055085">
    <property type="term" value="P:transmembrane transport"/>
    <property type="evidence" value="ECO:0007669"/>
    <property type="project" value="InterPro"/>
</dbReference>
<organism evidence="7 8">
    <name type="scientific">Sphingobium chlorophenolicum L-1</name>
    <dbReference type="NCBI Taxonomy" id="690566"/>
    <lineage>
        <taxon>Bacteria</taxon>
        <taxon>Pseudomonadati</taxon>
        <taxon>Pseudomonadota</taxon>
        <taxon>Alphaproteobacteria</taxon>
        <taxon>Sphingomonadales</taxon>
        <taxon>Sphingomonadaceae</taxon>
        <taxon>Sphingobium</taxon>
    </lineage>
</organism>
<feature type="transmembrane region" description="Helical" evidence="5">
    <location>
        <begin position="300"/>
        <end position="324"/>
    </location>
</feature>
<keyword evidence="3 5" id="KW-1133">Transmembrane helix</keyword>
<feature type="transmembrane region" description="Helical" evidence="5">
    <location>
        <begin position="240"/>
        <end position="260"/>
    </location>
</feature>
<keyword evidence="4 5" id="KW-0472">Membrane</keyword>
<dbReference type="KEGG" id="sch:Sphch_0437"/>
<dbReference type="AlphaFoldDB" id="F6EWX2"/>
<dbReference type="Pfam" id="PF00324">
    <property type="entry name" value="AA_permease"/>
    <property type="match status" value="1"/>
</dbReference>
<dbReference type="EMBL" id="CP002798">
    <property type="protein sequence ID" value="AEG48135.1"/>
    <property type="molecule type" value="Genomic_DNA"/>
</dbReference>
<reference evidence="7 8" key="1">
    <citation type="submission" date="2011-05" db="EMBL/GenBank/DDBJ databases">
        <title>Complete sequence of chromosome 1 of Sphingobium chlorophenolicum L-1.</title>
        <authorList>
            <consortium name="US DOE Joint Genome Institute"/>
            <person name="Lucas S."/>
            <person name="Han J."/>
            <person name="Lapidus A."/>
            <person name="Cheng J.-F."/>
            <person name="Goodwin L."/>
            <person name="Pitluck S."/>
            <person name="Peters L."/>
            <person name="Daligault H."/>
            <person name="Han C."/>
            <person name="Tapia R."/>
            <person name="Land M."/>
            <person name="Hauser L."/>
            <person name="Kyrpides N."/>
            <person name="Ivanova N."/>
            <person name="Pagani I."/>
            <person name="Turner P."/>
            <person name="Copley S."/>
            <person name="Woyke T."/>
        </authorList>
    </citation>
    <scope>NUCLEOTIDE SEQUENCE [LARGE SCALE GENOMIC DNA]</scope>
    <source>
        <strain evidence="7 8">L-1</strain>
    </source>
</reference>
<keyword evidence="8" id="KW-1185">Reference proteome</keyword>
<dbReference type="RefSeq" id="WP_013846401.1">
    <property type="nucleotide sequence ID" value="NC_015593.1"/>
</dbReference>
<dbReference type="STRING" id="690566.Sphch_0437"/>
<dbReference type="InterPro" id="IPR050367">
    <property type="entry name" value="APC_superfamily"/>
</dbReference>
<comment type="subcellular location">
    <subcellularLocation>
        <location evidence="1">Membrane</location>
        <topology evidence="1">Multi-pass membrane protein</topology>
    </subcellularLocation>
</comment>
<evidence type="ECO:0000256" key="1">
    <source>
        <dbReference type="ARBA" id="ARBA00004141"/>
    </source>
</evidence>
<feature type="domain" description="Amino acid permease/ SLC12A" evidence="6">
    <location>
        <begin position="24"/>
        <end position="431"/>
    </location>
</feature>
<accession>F6EWX2</accession>
<feature type="transmembrane region" description="Helical" evidence="5">
    <location>
        <begin position="345"/>
        <end position="366"/>
    </location>
</feature>
<feature type="transmembrane region" description="Helical" evidence="5">
    <location>
        <begin position="372"/>
        <end position="398"/>
    </location>
</feature>
<dbReference type="PIRSF" id="PIRSF006060">
    <property type="entry name" value="AA_transporter"/>
    <property type="match status" value="1"/>
</dbReference>
<evidence type="ECO:0000256" key="5">
    <source>
        <dbReference type="SAM" id="Phobius"/>
    </source>
</evidence>
<feature type="transmembrane region" description="Helical" evidence="5">
    <location>
        <begin position="203"/>
        <end position="228"/>
    </location>
</feature>
<feature type="transmembrane region" description="Helical" evidence="5">
    <location>
        <begin position="97"/>
        <end position="125"/>
    </location>
</feature>
<feature type="transmembrane region" description="Helical" evidence="5">
    <location>
        <begin position="410"/>
        <end position="431"/>
    </location>
</feature>
<proteinExistence type="predicted"/>
<dbReference type="PANTHER" id="PTHR42770">
    <property type="entry name" value="AMINO ACID TRANSPORTER-RELATED"/>
    <property type="match status" value="1"/>
</dbReference>
<evidence type="ECO:0000313" key="8">
    <source>
        <dbReference type="Proteomes" id="UP000007150"/>
    </source>
</evidence>
<dbReference type="GO" id="GO:0016020">
    <property type="term" value="C:membrane"/>
    <property type="evidence" value="ECO:0007669"/>
    <property type="project" value="UniProtKB-SubCell"/>
</dbReference>
<protein>
    <submittedName>
        <fullName evidence="7">Amino acid permease-associated region</fullName>
    </submittedName>
</protein>
<gene>
    <name evidence="7" type="ORF">Sphch_0437</name>
</gene>
<feature type="transmembrane region" description="Helical" evidence="5">
    <location>
        <begin position="58"/>
        <end position="76"/>
    </location>
</feature>
<keyword evidence="2 5" id="KW-0812">Transmembrane</keyword>
<evidence type="ECO:0000256" key="3">
    <source>
        <dbReference type="ARBA" id="ARBA00022989"/>
    </source>
</evidence>
<evidence type="ECO:0000259" key="6">
    <source>
        <dbReference type="Pfam" id="PF00324"/>
    </source>
</evidence>
<feature type="transmembrane region" description="Helical" evidence="5">
    <location>
        <begin position="443"/>
        <end position="465"/>
    </location>
</feature>
<feature type="transmembrane region" description="Helical" evidence="5">
    <location>
        <begin position="20"/>
        <end position="38"/>
    </location>
</feature>
<dbReference type="InterPro" id="IPR004841">
    <property type="entry name" value="AA-permease/SLC12A_dom"/>
</dbReference>
<name>F6EWX2_SPHCR</name>
<dbReference type="Gene3D" id="1.20.1740.10">
    <property type="entry name" value="Amino acid/polyamine transporter I"/>
    <property type="match status" value="1"/>
</dbReference>
<feature type="transmembrane region" description="Helical" evidence="5">
    <location>
        <begin position="163"/>
        <end position="183"/>
    </location>
</feature>
<dbReference type="PANTHER" id="PTHR42770:SF16">
    <property type="entry name" value="AMINO ACID PERMEASE"/>
    <property type="match status" value="1"/>
</dbReference>
<feature type="transmembrane region" description="Helical" evidence="5">
    <location>
        <begin position="131"/>
        <end position="151"/>
    </location>
</feature>
<dbReference type="Proteomes" id="UP000007150">
    <property type="component" value="Chromosome 1"/>
</dbReference>
<dbReference type="HOGENOM" id="CLU_007946_20_1_5"/>